<dbReference type="EMBL" id="JBHRYR010000002">
    <property type="protein sequence ID" value="MFC3851934.1"/>
    <property type="molecule type" value="Genomic_DNA"/>
</dbReference>
<dbReference type="RefSeq" id="WP_380693500.1">
    <property type="nucleotide sequence ID" value="NZ_JBHRYR010000002.1"/>
</dbReference>
<dbReference type="SUPFAM" id="SSF53067">
    <property type="entry name" value="Actin-like ATPase domain"/>
    <property type="match status" value="1"/>
</dbReference>
<protein>
    <recommendedName>
        <fullName evidence="3">MSHA biogenesis protein MshI</fullName>
    </recommendedName>
</protein>
<sequence length="312" mass="35116">MLKPKIRRAAQVGCYRLDQHVFLASGSLKQRYTLQALHQHVAPAHDWRALQAMAVELGLTDADWHWVLPPEQYQIRLLDVPNVPEEEMKDALAFRVRDMISMPLEEAVVDTCLLPADAFKGRERKAFAIVAHREPVERLVQQFGRAGLRLASIDVADMALRNLLVLAAQSSSSALLRMRENDSTLNMVYETDLCLNRALSQGTRMFDVDEPATQGLSLVGDDDLEREALALELQRSLDYFDNQLGLGSVRELFVVPDSELDPALYTYLSQRFGVRVTAFQWHDGMDIDDALAELPLDAFAEAIGGTLRWLRG</sequence>
<evidence type="ECO:0008006" key="3">
    <source>
        <dbReference type="Google" id="ProtNLM"/>
    </source>
</evidence>
<evidence type="ECO:0000313" key="2">
    <source>
        <dbReference type="Proteomes" id="UP001595617"/>
    </source>
</evidence>
<dbReference type="Gene3D" id="3.30.420.40">
    <property type="match status" value="2"/>
</dbReference>
<keyword evidence="2" id="KW-1185">Reference proteome</keyword>
<accession>A0ABV7ZUP5</accession>
<organism evidence="1 2">
    <name type="scientific">Saccharospirillum mangrovi</name>
    <dbReference type="NCBI Taxonomy" id="2161747"/>
    <lineage>
        <taxon>Bacteria</taxon>
        <taxon>Pseudomonadati</taxon>
        <taxon>Pseudomonadota</taxon>
        <taxon>Gammaproteobacteria</taxon>
        <taxon>Oceanospirillales</taxon>
        <taxon>Saccharospirillaceae</taxon>
        <taxon>Saccharospirillum</taxon>
    </lineage>
</organism>
<proteinExistence type="predicted"/>
<dbReference type="InterPro" id="IPR043129">
    <property type="entry name" value="ATPase_NBD"/>
</dbReference>
<comment type="caution">
    <text evidence="1">The sequence shown here is derived from an EMBL/GenBank/DDBJ whole genome shotgun (WGS) entry which is preliminary data.</text>
</comment>
<reference evidence="2" key="1">
    <citation type="journal article" date="2019" name="Int. J. Syst. Evol. Microbiol.">
        <title>The Global Catalogue of Microorganisms (GCM) 10K type strain sequencing project: providing services to taxonomists for standard genome sequencing and annotation.</title>
        <authorList>
            <consortium name="The Broad Institute Genomics Platform"/>
            <consortium name="The Broad Institute Genome Sequencing Center for Infectious Disease"/>
            <person name="Wu L."/>
            <person name="Ma J."/>
        </authorList>
    </citation>
    <scope>NUCLEOTIDE SEQUENCE [LARGE SCALE GENOMIC DNA]</scope>
    <source>
        <strain evidence="2">IBRC 10765</strain>
    </source>
</reference>
<dbReference type="Proteomes" id="UP001595617">
    <property type="component" value="Unassembled WGS sequence"/>
</dbReference>
<gene>
    <name evidence="1" type="ORF">ACFOOG_03720</name>
</gene>
<name>A0ABV7ZUP5_9GAMM</name>
<dbReference type="Gene3D" id="3.30.1490.300">
    <property type="match status" value="1"/>
</dbReference>
<evidence type="ECO:0000313" key="1">
    <source>
        <dbReference type="EMBL" id="MFC3851934.1"/>
    </source>
</evidence>